<sequence>MSKLWIVLGDSTSAGGVVITGSPGTDIDGKPVARIGDKATCPTHKGIFPIVTGNPCEVIDGQPVARHGDKLACGCTLIAGKQSRTFDDDGGSNKPRPRADQARAAVAAAPSGVEEFDEAFVLLSELTGKPLKNRQYKVTRANGAVENGTTDHEGKTHVVKTDKAELLTVELEEEIPA</sequence>
<accession>A0ABW2YMB1</accession>
<dbReference type="EMBL" id="JBHTIH010000003">
    <property type="protein sequence ID" value="MFD0739527.1"/>
    <property type="molecule type" value="Genomic_DNA"/>
</dbReference>
<comment type="caution">
    <text evidence="2">The sequence shown here is derived from an EMBL/GenBank/DDBJ whole genome shotgun (WGS) entry which is preliminary data.</text>
</comment>
<keyword evidence="3" id="KW-1185">Reference proteome</keyword>
<reference evidence="3" key="1">
    <citation type="journal article" date="2019" name="Int. J. Syst. Evol. Microbiol.">
        <title>The Global Catalogue of Microorganisms (GCM) 10K type strain sequencing project: providing services to taxonomists for standard genome sequencing and annotation.</title>
        <authorList>
            <consortium name="The Broad Institute Genomics Platform"/>
            <consortium name="The Broad Institute Genome Sequencing Center for Infectious Disease"/>
            <person name="Wu L."/>
            <person name="Ma J."/>
        </authorList>
    </citation>
    <scope>NUCLEOTIDE SEQUENCE [LARGE SCALE GENOMIC DNA]</scope>
    <source>
        <strain evidence="3">CCUG 55491</strain>
    </source>
</reference>
<organism evidence="2 3">
    <name type="scientific">Lysobacter koreensis</name>
    <dbReference type="NCBI Taxonomy" id="266122"/>
    <lineage>
        <taxon>Bacteria</taxon>
        <taxon>Pseudomonadati</taxon>
        <taxon>Pseudomonadota</taxon>
        <taxon>Gammaproteobacteria</taxon>
        <taxon>Lysobacterales</taxon>
        <taxon>Lysobacteraceae</taxon>
        <taxon>Lysobacter</taxon>
    </lineage>
</organism>
<feature type="region of interest" description="Disordered" evidence="1">
    <location>
        <begin position="82"/>
        <end position="102"/>
    </location>
</feature>
<gene>
    <name evidence="2" type="ORF">ACFQZQ_09580</name>
</gene>
<evidence type="ECO:0000256" key="1">
    <source>
        <dbReference type="SAM" id="MobiDB-lite"/>
    </source>
</evidence>
<proteinExistence type="predicted"/>
<dbReference type="Gene3D" id="2.60.200.60">
    <property type="match status" value="1"/>
</dbReference>
<protein>
    <submittedName>
        <fullName evidence="2">PAAR domain-containing protein</fullName>
    </submittedName>
</protein>
<dbReference type="Proteomes" id="UP001597090">
    <property type="component" value="Unassembled WGS sequence"/>
</dbReference>
<dbReference type="CDD" id="cd14744">
    <property type="entry name" value="PAAR_CT_2"/>
    <property type="match status" value="1"/>
</dbReference>
<dbReference type="Pfam" id="PF05488">
    <property type="entry name" value="PAAR_motif"/>
    <property type="match status" value="1"/>
</dbReference>
<name>A0ABW2YMB1_9GAMM</name>
<evidence type="ECO:0000313" key="3">
    <source>
        <dbReference type="Proteomes" id="UP001597090"/>
    </source>
</evidence>
<dbReference type="RefSeq" id="WP_386812518.1">
    <property type="nucleotide sequence ID" value="NZ_JBHTIH010000003.1"/>
</dbReference>
<dbReference type="InterPro" id="IPR008727">
    <property type="entry name" value="PAAR_motif"/>
</dbReference>
<evidence type="ECO:0000313" key="2">
    <source>
        <dbReference type="EMBL" id="MFD0739527.1"/>
    </source>
</evidence>